<protein>
    <submittedName>
        <fullName evidence="1">Uncharacterized protein</fullName>
    </submittedName>
</protein>
<comment type="caution">
    <text evidence="1">The sequence shown here is derived from an EMBL/GenBank/DDBJ whole genome shotgun (WGS) entry which is preliminary data.</text>
</comment>
<dbReference type="EMBL" id="BGPR01017376">
    <property type="protein sequence ID" value="GBN75944.1"/>
    <property type="molecule type" value="Genomic_DNA"/>
</dbReference>
<proteinExistence type="predicted"/>
<organism evidence="1 2">
    <name type="scientific">Araneus ventricosus</name>
    <name type="common">Orbweaver spider</name>
    <name type="synonym">Epeira ventricosa</name>
    <dbReference type="NCBI Taxonomy" id="182803"/>
    <lineage>
        <taxon>Eukaryota</taxon>
        <taxon>Metazoa</taxon>
        <taxon>Ecdysozoa</taxon>
        <taxon>Arthropoda</taxon>
        <taxon>Chelicerata</taxon>
        <taxon>Arachnida</taxon>
        <taxon>Araneae</taxon>
        <taxon>Araneomorphae</taxon>
        <taxon>Entelegynae</taxon>
        <taxon>Araneoidea</taxon>
        <taxon>Araneidae</taxon>
        <taxon>Araneus</taxon>
    </lineage>
</organism>
<evidence type="ECO:0000313" key="1">
    <source>
        <dbReference type="EMBL" id="GBN75944.1"/>
    </source>
</evidence>
<dbReference type="Proteomes" id="UP000499080">
    <property type="component" value="Unassembled WGS sequence"/>
</dbReference>
<gene>
    <name evidence="1" type="ORF">AVEN_106548_1</name>
</gene>
<name>A0A4Y2RJI8_ARAVE</name>
<evidence type="ECO:0000313" key="2">
    <source>
        <dbReference type="Proteomes" id="UP000499080"/>
    </source>
</evidence>
<accession>A0A4Y2RJI8</accession>
<keyword evidence="2" id="KW-1185">Reference proteome</keyword>
<sequence length="154" mass="18180">MAEQFLLPTTINLPLLSQKKRQWLYRFFILHSLSSLRFVITKEKEQMADTWFLLPTTINLLILFKEKKNRYRFLSYTINLPFAAIKKKKQWLYQVSSPLLHQPAIYSVKEKETVAGYQFLLPITINQAFVCHIEKENSGWIRFSSPTTINLPVV</sequence>
<dbReference type="AlphaFoldDB" id="A0A4Y2RJI8"/>
<reference evidence="1 2" key="1">
    <citation type="journal article" date="2019" name="Sci. Rep.">
        <title>Orb-weaving spider Araneus ventricosus genome elucidates the spidroin gene catalogue.</title>
        <authorList>
            <person name="Kono N."/>
            <person name="Nakamura H."/>
            <person name="Ohtoshi R."/>
            <person name="Moran D.A.P."/>
            <person name="Shinohara A."/>
            <person name="Yoshida Y."/>
            <person name="Fujiwara M."/>
            <person name="Mori M."/>
            <person name="Tomita M."/>
            <person name="Arakawa K."/>
        </authorList>
    </citation>
    <scope>NUCLEOTIDE SEQUENCE [LARGE SCALE GENOMIC DNA]</scope>
</reference>